<dbReference type="SMART" id="SM00349">
    <property type="entry name" value="KRAB"/>
    <property type="match status" value="1"/>
</dbReference>
<evidence type="ECO:0000256" key="5">
    <source>
        <dbReference type="ARBA" id="ARBA00023015"/>
    </source>
</evidence>
<dbReference type="PROSITE" id="PS00028">
    <property type="entry name" value="ZINC_FINGER_C2H2_1"/>
    <property type="match status" value="1"/>
</dbReference>
<dbReference type="InterPro" id="IPR003309">
    <property type="entry name" value="SCAN_dom"/>
</dbReference>
<dbReference type="CDD" id="cd07765">
    <property type="entry name" value="KRAB_A-box"/>
    <property type="match status" value="1"/>
</dbReference>
<reference evidence="14" key="1">
    <citation type="submission" date="2025-08" db="UniProtKB">
        <authorList>
            <consortium name="RefSeq"/>
        </authorList>
    </citation>
    <scope>IDENTIFICATION</scope>
    <source>
        <tissue evidence="14">Blood</tissue>
    </source>
</reference>
<evidence type="ECO:0000256" key="3">
    <source>
        <dbReference type="ARBA" id="ARBA00022771"/>
    </source>
</evidence>
<dbReference type="PROSITE" id="PS50804">
    <property type="entry name" value="SCAN_BOX"/>
    <property type="match status" value="1"/>
</dbReference>
<dbReference type="GeneID" id="129327093"/>
<evidence type="ECO:0000256" key="9">
    <source>
        <dbReference type="SAM" id="MobiDB-lite"/>
    </source>
</evidence>
<dbReference type="FunFam" id="3.30.160.60:FF:000052">
    <property type="entry name" value="zinc finger protein 546 isoform X1"/>
    <property type="match status" value="1"/>
</dbReference>
<dbReference type="AlphaFoldDB" id="A0AA97J5V3"/>
<dbReference type="GO" id="GO:0006355">
    <property type="term" value="P:regulation of DNA-templated transcription"/>
    <property type="evidence" value="ECO:0007669"/>
    <property type="project" value="InterPro"/>
</dbReference>
<dbReference type="GO" id="GO:0008270">
    <property type="term" value="F:zinc ion binding"/>
    <property type="evidence" value="ECO:0007669"/>
    <property type="project" value="UniProtKB-KW"/>
</dbReference>
<dbReference type="CDD" id="cd07936">
    <property type="entry name" value="SCAN"/>
    <property type="match status" value="1"/>
</dbReference>
<protein>
    <submittedName>
        <fullName evidence="14">Zinc finger protein with KRAB and SCAN domains 4-like</fullName>
    </submittedName>
</protein>
<dbReference type="PANTHER" id="PTHR45935:SF15">
    <property type="entry name" value="SCAN BOX DOMAIN-CONTAINING PROTEIN"/>
    <property type="match status" value="1"/>
</dbReference>
<dbReference type="PROSITE" id="PS50805">
    <property type="entry name" value="KRAB"/>
    <property type="match status" value="1"/>
</dbReference>
<dbReference type="SMART" id="SM00355">
    <property type="entry name" value="ZnF_C2H2"/>
    <property type="match status" value="2"/>
</dbReference>
<dbReference type="InterPro" id="IPR036051">
    <property type="entry name" value="KRAB_dom_sf"/>
</dbReference>
<dbReference type="InterPro" id="IPR038269">
    <property type="entry name" value="SCAN_sf"/>
</dbReference>
<dbReference type="SUPFAM" id="SSF57667">
    <property type="entry name" value="beta-beta-alpha zinc fingers"/>
    <property type="match status" value="1"/>
</dbReference>
<name>A0AA97J5V3_EUBMA</name>
<sequence length="407" mass="45946">MGKQESSGSEADKGPEATQAGGRGDFGETMVQKALDGSTTSGDVQCQHFRQFRYQEAKEPREVCSRLHDLCRQWLKPEQHSKNQILDLVLQEQFLAVLPPEMESWVRECRPESSSQAVALAEGFLLSQAEEEKQGGQFQRTSKGTADFPDAEQAPSNPGQKSFFWGTMWETDRCANLTGNGRTLMGGPSSQCGGLEASPEQPDQGLVTLEEVSVCFTQEEWALLDPGQRALHWEVMEENYRNLVTLGQECHRRGEEWRGGTESKSNWSKESIASEGVDFQENSVQEEINTGNKRNNFTQCAKLLAGKSNLTSHQRMQNKEKPLEESECMINAMSIKTLLLEETLHTEDKPHTYPHCGKSFRRKGSLIQHQKLHHRRGKPYHCSECGKYFRWGAELTSHQRIHTGETI</sequence>
<evidence type="ECO:0000313" key="14">
    <source>
        <dbReference type="RefSeq" id="XP_054831504.1"/>
    </source>
</evidence>
<organism evidence="13 14">
    <name type="scientific">Eublepharis macularius</name>
    <name type="common">Leopard gecko</name>
    <name type="synonym">Cyrtodactylus macularius</name>
    <dbReference type="NCBI Taxonomy" id="481883"/>
    <lineage>
        <taxon>Eukaryota</taxon>
        <taxon>Metazoa</taxon>
        <taxon>Chordata</taxon>
        <taxon>Craniata</taxon>
        <taxon>Vertebrata</taxon>
        <taxon>Euteleostomi</taxon>
        <taxon>Lepidosauria</taxon>
        <taxon>Squamata</taxon>
        <taxon>Bifurcata</taxon>
        <taxon>Gekkota</taxon>
        <taxon>Eublepharidae</taxon>
        <taxon>Eublepharinae</taxon>
        <taxon>Eublepharis</taxon>
    </lineage>
</organism>
<dbReference type="KEGG" id="emc:129327093"/>
<dbReference type="Pfam" id="PF02023">
    <property type="entry name" value="SCAN"/>
    <property type="match status" value="1"/>
</dbReference>
<dbReference type="Pfam" id="PF01352">
    <property type="entry name" value="KRAB"/>
    <property type="match status" value="1"/>
</dbReference>
<proteinExistence type="predicted"/>
<evidence type="ECO:0000259" key="11">
    <source>
        <dbReference type="PROSITE" id="PS50804"/>
    </source>
</evidence>
<feature type="region of interest" description="Disordered" evidence="9">
    <location>
        <begin position="131"/>
        <end position="161"/>
    </location>
</feature>
<dbReference type="Gene3D" id="3.30.160.60">
    <property type="entry name" value="Classic Zinc Finger"/>
    <property type="match status" value="2"/>
</dbReference>
<keyword evidence="1" id="KW-0479">Metal-binding</keyword>
<evidence type="ECO:0000256" key="1">
    <source>
        <dbReference type="ARBA" id="ARBA00022723"/>
    </source>
</evidence>
<dbReference type="FunFam" id="3.30.160.60:FF:000624">
    <property type="entry name" value="zinc finger protein 697"/>
    <property type="match status" value="1"/>
</dbReference>
<dbReference type="InterPro" id="IPR036236">
    <property type="entry name" value="Znf_C2H2_sf"/>
</dbReference>
<feature type="region of interest" description="Disordered" evidence="9">
    <location>
        <begin position="1"/>
        <end position="42"/>
    </location>
</feature>
<dbReference type="PROSITE" id="PS50157">
    <property type="entry name" value="ZINC_FINGER_C2H2_2"/>
    <property type="match status" value="2"/>
</dbReference>
<evidence type="ECO:0000256" key="8">
    <source>
        <dbReference type="PROSITE-ProRule" id="PRU00042"/>
    </source>
</evidence>
<dbReference type="SUPFAM" id="SSF109640">
    <property type="entry name" value="KRAB domain (Kruppel-associated box)"/>
    <property type="match status" value="1"/>
</dbReference>
<dbReference type="Gene3D" id="1.10.4020.10">
    <property type="entry name" value="DNA breaking-rejoining enzymes"/>
    <property type="match status" value="1"/>
</dbReference>
<dbReference type="RefSeq" id="XP_054831504.1">
    <property type="nucleotide sequence ID" value="XM_054975529.1"/>
</dbReference>
<dbReference type="InterPro" id="IPR001909">
    <property type="entry name" value="KRAB"/>
</dbReference>
<dbReference type="Gene3D" id="6.10.140.140">
    <property type="match status" value="1"/>
</dbReference>
<evidence type="ECO:0000256" key="4">
    <source>
        <dbReference type="ARBA" id="ARBA00022833"/>
    </source>
</evidence>
<evidence type="ECO:0000259" key="10">
    <source>
        <dbReference type="PROSITE" id="PS50157"/>
    </source>
</evidence>
<feature type="domain" description="C2H2-type" evidence="10">
    <location>
        <begin position="351"/>
        <end position="379"/>
    </location>
</feature>
<dbReference type="SMART" id="SM00431">
    <property type="entry name" value="SCAN"/>
    <property type="match status" value="1"/>
</dbReference>
<feature type="domain" description="KRAB" evidence="12">
    <location>
        <begin position="207"/>
        <end position="279"/>
    </location>
</feature>
<dbReference type="Proteomes" id="UP001190640">
    <property type="component" value="Chromosome 4"/>
</dbReference>
<keyword evidence="2" id="KW-0677">Repeat</keyword>
<dbReference type="SUPFAM" id="SSF47353">
    <property type="entry name" value="Retrovirus capsid dimerization domain-like"/>
    <property type="match status" value="1"/>
</dbReference>
<keyword evidence="7" id="KW-0539">Nucleus</keyword>
<keyword evidence="4" id="KW-0862">Zinc</keyword>
<dbReference type="InterPro" id="IPR050916">
    <property type="entry name" value="SCAN-C2H2_zinc_finger"/>
</dbReference>
<keyword evidence="3 8" id="KW-0863">Zinc-finger</keyword>
<dbReference type="Pfam" id="PF00096">
    <property type="entry name" value="zf-C2H2"/>
    <property type="match status" value="1"/>
</dbReference>
<gene>
    <name evidence="14" type="primary">LOC129327093</name>
</gene>
<accession>A0AA97J5V3</accession>
<evidence type="ECO:0000256" key="2">
    <source>
        <dbReference type="ARBA" id="ARBA00022737"/>
    </source>
</evidence>
<evidence type="ECO:0000256" key="7">
    <source>
        <dbReference type="ARBA" id="ARBA00023242"/>
    </source>
</evidence>
<keyword evidence="6" id="KW-0804">Transcription</keyword>
<keyword evidence="5" id="KW-0805">Transcription regulation</keyword>
<feature type="domain" description="C2H2-type" evidence="10">
    <location>
        <begin position="380"/>
        <end position="407"/>
    </location>
</feature>
<keyword evidence="13" id="KW-1185">Reference proteome</keyword>
<evidence type="ECO:0000259" key="12">
    <source>
        <dbReference type="PROSITE" id="PS50805"/>
    </source>
</evidence>
<dbReference type="FunFam" id="1.10.4020.10:FF:000005">
    <property type="entry name" value="Uncharacterized protein"/>
    <property type="match status" value="1"/>
</dbReference>
<dbReference type="PANTHER" id="PTHR45935">
    <property type="entry name" value="PROTEIN ZBED8-RELATED"/>
    <property type="match status" value="1"/>
</dbReference>
<evidence type="ECO:0000313" key="13">
    <source>
        <dbReference type="Proteomes" id="UP001190640"/>
    </source>
</evidence>
<feature type="domain" description="SCAN box" evidence="11">
    <location>
        <begin position="47"/>
        <end position="124"/>
    </location>
</feature>
<evidence type="ECO:0000256" key="6">
    <source>
        <dbReference type="ARBA" id="ARBA00023163"/>
    </source>
</evidence>
<dbReference type="InterPro" id="IPR013087">
    <property type="entry name" value="Znf_C2H2_type"/>
</dbReference>